<proteinExistence type="predicted"/>
<dbReference type="Proteomes" id="UP000193834">
    <property type="component" value="Unassembled WGS sequence"/>
</dbReference>
<dbReference type="STRING" id="1852522.SAMN06295960_4036"/>
<dbReference type="EMBL" id="FXAZ01000006">
    <property type="protein sequence ID" value="SMG55907.1"/>
    <property type="molecule type" value="Genomic_DNA"/>
</dbReference>
<keyword evidence="2" id="KW-1185">Reference proteome</keyword>
<name>A0A1X7LQY2_9BACL</name>
<evidence type="ECO:0000313" key="1">
    <source>
        <dbReference type="EMBL" id="SMG55907.1"/>
    </source>
</evidence>
<gene>
    <name evidence="1" type="ORF">SAMN06295960_4036</name>
</gene>
<sequence length="38" mass="4483">MYTLAAMYDHIDMKQIFINSIPFPGHIQTKFPKIIFPD</sequence>
<reference evidence="1 2" key="1">
    <citation type="submission" date="2017-04" db="EMBL/GenBank/DDBJ databases">
        <authorList>
            <person name="Afonso C.L."/>
            <person name="Miller P.J."/>
            <person name="Scott M.A."/>
            <person name="Spackman E."/>
            <person name="Goraichik I."/>
            <person name="Dimitrov K.M."/>
            <person name="Suarez D.L."/>
            <person name="Swayne D.E."/>
        </authorList>
    </citation>
    <scope>NUCLEOTIDE SEQUENCE [LARGE SCALE GENOMIC DNA]</scope>
    <source>
        <strain evidence="1 2">11</strain>
    </source>
</reference>
<dbReference type="AlphaFoldDB" id="A0A1X7LQY2"/>
<organism evidence="1 2">
    <name type="scientific">Paenibacillus aquistagni</name>
    <dbReference type="NCBI Taxonomy" id="1852522"/>
    <lineage>
        <taxon>Bacteria</taxon>
        <taxon>Bacillati</taxon>
        <taxon>Bacillota</taxon>
        <taxon>Bacilli</taxon>
        <taxon>Bacillales</taxon>
        <taxon>Paenibacillaceae</taxon>
        <taxon>Paenibacillus</taxon>
    </lineage>
</organism>
<accession>A0A1X7LQY2</accession>
<evidence type="ECO:0000313" key="2">
    <source>
        <dbReference type="Proteomes" id="UP000193834"/>
    </source>
</evidence>
<protein>
    <submittedName>
        <fullName evidence="1">Uncharacterized protein</fullName>
    </submittedName>
</protein>